<feature type="compositionally biased region" description="Basic and acidic residues" evidence="1">
    <location>
        <begin position="1"/>
        <end position="11"/>
    </location>
</feature>
<dbReference type="Proteomes" id="UP000239649">
    <property type="component" value="Unassembled WGS sequence"/>
</dbReference>
<evidence type="ECO:0000259" key="2">
    <source>
        <dbReference type="Pfam" id="PF03061"/>
    </source>
</evidence>
<name>A0A2P6V0T4_9CHLO</name>
<dbReference type="Pfam" id="PF03061">
    <property type="entry name" value="4HBT"/>
    <property type="match status" value="1"/>
</dbReference>
<sequence>MTVSHGEDLDPKQPGGGLEQRWDVADTGPAPLQAKANSLAATAAGYREKVLADGIPFRPHGLFPPQDPLLAHLSAEPKLHPFEKHVPGTEACYQVLPSGGWASGDTAAANGVDMRLFYQEPEAGETHGRIVGAVRFGTRASIAVGFGMSAHGGSIETALDEATAELAKLCFEPVVSTRQATFNLIRPVPLHTSLLVTCTVKEVRGIRCFVTGDIRGVADAGGANGATAGTAGAAGTAAIARPAATAAAKAAAAGEVLATCEAMLVDIKAFL</sequence>
<gene>
    <name evidence="3" type="ORF">C2E20_8645</name>
</gene>
<dbReference type="OrthoDB" id="506431at2759"/>
<protein>
    <submittedName>
        <fullName evidence="3">Thioesterase superfamily</fullName>
    </submittedName>
</protein>
<accession>A0A2P6V0T4</accession>
<organism evidence="3 4">
    <name type="scientific">Micractinium conductrix</name>
    <dbReference type="NCBI Taxonomy" id="554055"/>
    <lineage>
        <taxon>Eukaryota</taxon>
        <taxon>Viridiplantae</taxon>
        <taxon>Chlorophyta</taxon>
        <taxon>core chlorophytes</taxon>
        <taxon>Trebouxiophyceae</taxon>
        <taxon>Chlorellales</taxon>
        <taxon>Chlorellaceae</taxon>
        <taxon>Chlorella clade</taxon>
        <taxon>Micractinium</taxon>
    </lineage>
</organism>
<keyword evidence="4" id="KW-1185">Reference proteome</keyword>
<feature type="region of interest" description="Disordered" evidence="1">
    <location>
        <begin position="1"/>
        <end position="24"/>
    </location>
</feature>
<evidence type="ECO:0000256" key="1">
    <source>
        <dbReference type="SAM" id="MobiDB-lite"/>
    </source>
</evidence>
<dbReference type="Gene3D" id="3.10.129.10">
    <property type="entry name" value="Hotdog Thioesterase"/>
    <property type="match status" value="1"/>
</dbReference>
<dbReference type="InterPro" id="IPR029069">
    <property type="entry name" value="HotDog_dom_sf"/>
</dbReference>
<dbReference type="AlphaFoldDB" id="A0A2P6V0T4"/>
<dbReference type="SUPFAM" id="SSF54637">
    <property type="entry name" value="Thioesterase/thiol ester dehydrase-isomerase"/>
    <property type="match status" value="1"/>
</dbReference>
<dbReference type="EMBL" id="LHPF02000050">
    <property type="protein sequence ID" value="PSC67699.1"/>
    <property type="molecule type" value="Genomic_DNA"/>
</dbReference>
<evidence type="ECO:0000313" key="3">
    <source>
        <dbReference type="EMBL" id="PSC67699.1"/>
    </source>
</evidence>
<feature type="domain" description="Thioesterase" evidence="2">
    <location>
        <begin position="150"/>
        <end position="215"/>
    </location>
</feature>
<proteinExistence type="predicted"/>
<evidence type="ECO:0000313" key="4">
    <source>
        <dbReference type="Proteomes" id="UP000239649"/>
    </source>
</evidence>
<comment type="caution">
    <text evidence="3">The sequence shown here is derived from an EMBL/GenBank/DDBJ whole genome shotgun (WGS) entry which is preliminary data.</text>
</comment>
<reference evidence="3 4" key="1">
    <citation type="journal article" date="2018" name="Plant J.">
        <title>Genome sequences of Chlorella sorokiniana UTEX 1602 and Micractinium conductrix SAG 241.80: implications to maltose excretion by a green alga.</title>
        <authorList>
            <person name="Arriola M.B."/>
            <person name="Velmurugan N."/>
            <person name="Zhang Y."/>
            <person name="Plunkett M.H."/>
            <person name="Hondzo H."/>
            <person name="Barney B.M."/>
        </authorList>
    </citation>
    <scope>NUCLEOTIDE SEQUENCE [LARGE SCALE GENOMIC DNA]</scope>
    <source>
        <strain evidence="3 4">SAG 241.80</strain>
    </source>
</reference>
<dbReference type="InterPro" id="IPR006683">
    <property type="entry name" value="Thioestr_dom"/>
</dbReference>